<evidence type="ECO:0000313" key="2">
    <source>
        <dbReference type="Proteomes" id="UP001317085"/>
    </source>
</evidence>
<gene>
    <name evidence="1" type="primary">cydX</name>
    <name evidence="1" type="ORF">L9Z73_23225</name>
</gene>
<organism evidence="1 2">
    <name type="scientific">Pseudomonas emilianonis</name>
    <dbReference type="NCBI Taxonomy" id="2915812"/>
    <lineage>
        <taxon>Bacteria</taxon>
        <taxon>Pseudomonadati</taxon>
        <taxon>Pseudomonadota</taxon>
        <taxon>Gammaproteobacteria</taxon>
        <taxon>Pseudomonadales</taxon>
        <taxon>Pseudomonadaceae</taxon>
        <taxon>Pseudomonas</taxon>
    </lineage>
</organism>
<dbReference type="RefSeq" id="WP_198865031.1">
    <property type="nucleotide sequence ID" value="NZ_JAKNRV010000303.1"/>
</dbReference>
<dbReference type="NCBIfam" id="TIGR02106">
    <property type="entry name" value="cyd_oper_ybgT"/>
    <property type="match status" value="1"/>
</dbReference>
<protein>
    <submittedName>
        <fullName evidence="1">Cytochrome bd-I oxidase subunit CydX</fullName>
    </submittedName>
</protein>
<comment type="caution">
    <text evidence="1">The sequence shown here is derived from an EMBL/GenBank/DDBJ whole genome shotgun (WGS) entry which is preliminary data.</text>
</comment>
<proteinExistence type="predicted"/>
<dbReference type="InterPro" id="IPR012994">
    <property type="entry name" value="YbgT_YccB"/>
</dbReference>
<dbReference type="Proteomes" id="UP001317085">
    <property type="component" value="Unassembled WGS sequence"/>
</dbReference>
<dbReference type="Pfam" id="PF08173">
    <property type="entry name" value="YbgT_YccB"/>
    <property type="match status" value="1"/>
</dbReference>
<name>A0ABT0EN63_9PSED</name>
<sequence length="40" mass="4570">MWYFAWMLGVGFALLLAILNAMWGETEAGRALSDREEPRP</sequence>
<reference evidence="1 2" key="1">
    <citation type="submission" date="2022-02" db="EMBL/GenBank/DDBJ databases">
        <title>Comparative genomics of the first Antarctic Pseudomonas spp. capable of biotransforming 2,4,6-Trinitrotoluene.</title>
        <authorList>
            <person name="Cabrera M.A."/>
            <person name="Marquez S.L."/>
            <person name="Perez-Donoso J.M."/>
        </authorList>
    </citation>
    <scope>NUCLEOTIDE SEQUENCE [LARGE SCALE GENOMIC DNA]</scope>
    <source>
        <strain evidence="1 2">TNT11</strain>
    </source>
</reference>
<evidence type="ECO:0000313" key="1">
    <source>
        <dbReference type="EMBL" id="MCK1787153.1"/>
    </source>
</evidence>
<keyword evidence="2" id="KW-1185">Reference proteome</keyword>
<accession>A0ABT0EN63</accession>
<dbReference type="EMBL" id="JAKNRV010000303">
    <property type="protein sequence ID" value="MCK1787153.1"/>
    <property type="molecule type" value="Genomic_DNA"/>
</dbReference>
<dbReference type="InterPro" id="IPR011724">
    <property type="entry name" value="Cyd_oper_YbgT"/>
</dbReference>